<protein>
    <submittedName>
        <fullName evidence="1">Uncharacterized protein</fullName>
    </submittedName>
</protein>
<evidence type="ECO:0000313" key="1">
    <source>
        <dbReference type="EMBL" id="KAH0928932.1"/>
    </source>
</evidence>
<name>A0ABQ8DHR6_BRANA</name>
<evidence type="ECO:0000313" key="2">
    <source>
        <dbReference type="Proteomes" id="UP000824890"/>
    </source>
</evidence>
<keyword evidence="2" id="KW-1185">Reference proteome</keyword>
<dbReference type="EMBL" id="JAGKQM010000004">
    <property type="protein sequence ID" value="KAH0928932.1"/>
    <property type="molecule type" value="Genomic_DNA"/>
</dbReference>
<comment type="caution">
    <text evidence="1">The sequence shown here is derived from an EMBL/GenBank/DDBJ whole genome shotgun (WGS) entry which is preliminary data.</text>
</comment>
<sequence length="248" mass="27233">MVTRFFLTESSTSRGALYPGQELFPSQKSPTKRIQSRKDEAPNGIAVVAGEENMLSGFFMVYGSIPQVESSQKNALTNGPPGFPQLFPELPPQEQMMNMLYVSHSDDAERHASIFLVKQSLADQGKLHVATLTRLTSDLDKGKGHVFSYTKNNSVEKLSKIPRAAQSLPIQTQFHSEDEKLDSAFSAMVGCSDSAVSTSFQVGTSLDPPACDRRVGKMSRCRPPSWKIKAQAVKAAQFNSNPDLVRHP</sequence>
<gene>
    <name evidence="1" type="ORF">HID58_014659</name>
</gene>
<reference evidence="1 2" key="1">
    <citation type="submission" date="2021-05" db="EMBL/GenBank/DDBJ databases">
        <title>Genome Assembly of Synthetic Allotetraploid Brassica napus Reveals Homoeologous Exchanges between Subgenomes.</title>
        <authorList>
            <person name="Davis J.T."/>
        </authorList>
    </citation>
    <scope>NUCLEOTIDE SEQUENCE [LARGE SCALE GENOMIC DNA]</scope>
    <source>
        <strain evidence="2">cv. Da-Ae</strain>
        <tissue evidence="1">Seedling</tissue>
    </source>
</reference>
<accession>A0ABQ8DHR6</accession>
<proteinExistence type="predicted"/>
<organism evidence="1 2">
    <name type="scientific">Brassica napus</name>
    <name type="common">Rape</name>
    <dbReference type="NCBI Taxonomy" id="3708"/>
    <lineage>
        <taxon>Eukaryota</taxon>
        <taxon>Viridiplantae</taxon>
        <taxon>Streptophyta</taxon>
        <taxon>Embryophyta</taxon>
        <taxon>Tracheophyta</taxon>
        <taxon>Spermatophyta</taxon>
        <taxon>Magnoliopsida</taxon>
        <taxon>eudicotyledons</taxon>
        <taxon>Gunneridae</taxon>
        <taxon>Pentapetalae</taxon>
        <taxon>rosids</taxon>
        <taxon>malvids</taxon>
        <taxon>Brassicales</taxon>
        <taxon>Brassicaceae</taxon>
        <taxon>Brassiceae</taxon>
        <taxon>Brassica</taxon>
    </lineage>
</organism>
<dbReference type="Proteomes" id="UP000824890">
    <property type="component" value="Unassembled WGS sequence"/>
</dbReference>